<accession>A0A2P9APJ2</accession>
<protein>
    <submittedName>
        <fullName evidence="1">Uncharacterized protein</fullName>
    </submittedName>
</protein>
<reference evidence="2" key="1">
    <citation type="submission" date="2016-12" db="EMBL/GenBank/DDBJ databases">
        <authorList>
            <person name="Brunel B."/>
        </authorList>
    </citation>
    <scope>NUCLEOTIDE SEQUENCE [LARGE SCALE GENOMIC DNA]</scope>
</reference>
<evidence type="ECO:0000313" key="2">
    <source>
        <dbReference type="Proteomes" id="UP000245698"/>
    </source>
</evidence>
<dbReference type="Proteomes" id="UP000245698">
    <property type="component" value="Unassembled WGS sequence"/>
</dbReference>
<dbReference type="EMBL" id="FUIG01000041">
    <property type="protein sequence ID" value="SJM33074.1"/>
    <property type="molecule type" value="Genomic_DNA"/>
</dbReference>
<keyword evidence="2" id="KW-1185">Reference proteome</keyword>
<name>A0A2P9APJ2_9HYPH</name>
<gene>
    <name evidence="1" type="ORF">BQ8482_330209</name>
</gene>
<organism evidence="1 2">
    <name type="scientific">Mesorhizobium delmotii</name>
    <dbReference type="NCBI Taxonomy" id="1631247"/>
    <lineage>
        <taxon>Bacteria</taxon>
        <taxon>Pseudomonadati</taxon>
        <taxon>Pseudomonadota</taxon>
        <taxon>Alphaproteobacteria</taxon>
        <taxon>Hyphomicrobiales</taxon>
        <taxon>Phyllobacteriaceae</taxon>
        <taxon>Mesorhizobium</taxon>
    </lineage>
</organism>
<sequence length="63" mass="6734">MGLAQSAIVWCGSYSERVSTSTENLDGPLERLQRTAPDDALVIVEKPATQIKFPAAPAQGSLF</sequence>
<proteinExistence type="predicted"/>
<evidence type="ECO:0000313" key="1">
    <source>
        <dbReference type="EMBL" id="SJM33074.1"/>
    </source>
</evidence>
<dbReference type="AlphaFoldDB" id="A0A2P9APJ2"/>